<sequence>MLQLTRRAVRLPDDLLTIGLPAVLIIEAPKNRRHMGKRQFVLIKKVVTIDWLRWLVLPLTPGQRLFPGSRQAVVLRVVCRVLHVRDAGITPASLRTGGAATHFQEEQNLLALQFHGRWRTPMTLQHYLQEGLCTFGTFFHCSGRHSGVPSFLCSNDVTASVLTTPLAMYMTWCLKGFDSARGYPGEGPCDLRIRLDEVRQQNHTTLSDTGPMGGQTFLEAYRFREFAERASYLRRADPNHIAFAKNCKVRLLAGLQLLEPLPDLSEPPAAVELQVVAQLGSAPAQPTLSRRTASLPAPGHSVFLHGLA</sequence>
<dbReference type="Proteomes" id="UP000654075">
    <property type="component" value="Unassembled WGS sequence"/>
</dbReference>
<organism evidence="3 4">
    <name type="scientific">Polarella glacialis</name>
    <name type="common">Dinoflagellate</name>
    <dbReference type="NCBI Taxonomy" id="89957"/>
    <lineage>
        <taxon>Eukaryota</taxon>
        <taxon>Sar</taxon>
        <taxon>Alveolata</taxon>
        <taxon>Dinophyceae</taxon>
        <taxon>Suessiales</taxon>
        <taxon>Suessiaceae</taxon>
        <taxon>Polarella</taxon>
    </lineage>
</organism>
<dbReference type="GO" id="GO:0003677">
    <property type="term" value="F:DNA binding"/>
    <property type="evidence" value="ECO:0007669"/>
    <property type="project" value="InterPro"/>
</dbReference>
<dbReference type="InterPro" id="IPR011010">
    <property type="entry name" value="DNA_brk_join_enz"/>
</dbReference>
<proteinExistence type="predicted"/>
<dbReference type="OrthoDB" id="415549at2759"/>
<dbReference type="SUPFAM" id="SSF56349">
    <property type="entry name" value="DNA breaking-rejoining enzymes"/>
    <property type="match status" value="1"/>
</dbReference>
<accession>A0A813I9G0</accession>
<dbReference type="Gene3D" id="1.10.443.10">
    <property type="entry name" value="Intergrase catalytic core"/>
    <property type="match status" value="1"/>
</dbReference>
<dbReference type="InterPro" id="IPR013762">
    <property type="entry name" value="Integrase-like_cat_sf"/>
</dbReference>
<dbReference type="GO" id="GO:0015074">
    <property type="term" value="P:DNA integration"/>
    <property type="evidence" value="ECO:0007669"/>
    <property type="project" value="InterPro"/>
</dbReference>
<keyword evidence="5" id="KW-1185">Reference proteome</keyword>
<protein>
    <submittedName>
        <fullName evidence="3">Uncharacterized protein</fullName>
    </submittedName>
</protein>
<comment type="caution">
    <text evidence="3">The sequence shown here is derived from an EMBL/GenBank/DDBJ whole genome shotgun (WGS) entry which is preliminary data.</text>
</comment>
<dbReference type="EMBL" id="CAJNNW010007172">
    <property type="protein sequence ID" value="CAE8649020.1"/>
    <property type="molecule type" value="Genomic_DNA"/>
</dbReference>
<evidence type="ECO:0000313" key="5">
    <source>
        <dbReference type="Proteomes" id="UP000654075"/>
    </source>
</evidence>
<evidence type="ECO:0000313" key="4">
    <source>
        <dbReference type="Proteomes" id="UP000626109"/>
    </source>
</evidence>
<evidence type="ECO:0000313" key="3">
    <source>
        <dbReference type="EMBL" id="CAE8649020.1"/>
    </source>
</evidence>
<evidence type="ECO:0000313" key="2">
    <source>
        <dbReference type="EMBL" id="CAE8621689.1"/>
    </source>
</evidence>
<keyword evidence="1" id="KW-0233">DNA recombination</keyword>
<reference evidence="3" key="1">
    <citation type="submission" date="2021-02" db="EMBL/GenBank/DDBJ databases">
        <authorList>
            <person name="Dougan E. K."/>
            <person name="Rhodes N."/>
            <person name="Thang M."/>
            <person name="Chan C."/>
        </authorList>
    </citation>
    <scope>NUCLEOTIDE SEQUENCE</scope>
</reference>
<dbReference type="AlphaFoldDB" id="A0A813I9G0"/>
<evidence type="ECO:0000256" key="1">
    <source>
        <dbReference type="ARBA" id="ARBA00023172"/>
    </source>
</evidence>
<dbReference type="Proteomes" id="UP000626109">
    <property type="component" value="Unassembled WGS sequence"/>
</dbReference>
<dbReference type="EMBL" id="CAJNNV010027797">
    <property type="protein sequence ID" value="CAE8621689.1"/>
    <property type="molecule type" value="Genomic_DNA"/>
</dbReference>
<name>A0A813I9G0_POLGL</name>
<dbReference type="GO" id="GO:0006310">
    <property type="term" value="P:DNA recombination"/>
    <property type="evidence" value="ECO:0007669"/>
    <property type="project" value="UniProtKB-KW"/>
</dbReference>
<gene>
    <name evidence="2" type="ORF">PGLA1383_LOCUS39208</name>
    <name evidence="3" type="ORF">PGLA2088_LOCUS7070</name>
</gene>